<dbReference type="EC" id="6.3.5.-" evidence="6"/>
<evidence type="ECO:0000256" key="6">
    <source>
        <dbReference type="HAMAP-Rule" id="MF_00122"/>
    </source>
</evidence>
<comment type="subunit">
    <text evidence="2 6">Heterotrimer of A, B and C subunits.</text>
</comment>
<dbReference type="InterPro" id="IPR036113">
    <property type="entry name" value="Asp/Glu-ADT_sf_sub_c"/>
</dbReference>
<keyword evidence="6" id="KW-0067">ATP-binding</keyword>
<keyword evidence="6 7" id="KW-0436">Ligase</keyword>
<sequence>MSIAPFYIRKEGEIHMSISKRDVELIAKLSNLNFGEKEEEKIIKDLEQILKYMEKLNELHTDNIEETENPYYIENNFRDDEVEISLHIEKVIENAPKSKNEYILVPRVIN</sequence>
<dbReference type="STRING" id="1121305.CLCOL_10410"/>
<evidence type="ECO:0000256" key="5">
    <source>
        <dbReference type="ARBA" id="ARBA00047913"/>
    </source>
</evidence>
<organism evidence="7 8">
    <name type="scientific">Clostridium colicanis DSM 13634</name>
    <dbReference type="NCBI Taxonomy" id="1121305"/>
    <lineage>
        <taxon>Bacteria</taxon>
        <taxon>Bacillati</taxon>
        <taxon>Bacillota</taxon>
        <taxon>Clostridia</taxon>
        <taxon>Eubacteriales</taxon>
        <taxon>Clostridiaceae</taxon>
        <taxon>Clostridium</taxon>
    </lineage>
</organism>
<name>A0A151ANV0_9CLOT</name>
<dbReference type="PATRIC" id="fig|1121305.3.peg.1045"/>
<dbReference type="EMBL" id="LTBB01000004">
    <property type="protein sequence ID" value="KYH29298.1"/>
    <property type="molecule type" value="Genomic_DNA"/>
</dbReference>
<dbReference type="GO" id="GO:0050567">
    <property type="term" value="F:glutaminyl-tRNA synthase (glutamine-hydrolyzing) activity"/>
    <property type="evidence" value="ECO:0007669"/>
    <property type="project" value="UniProtKB-UniRule"/>
</dbReference>
<dbReference type="GO" id="GO:0005524">
    <property type="term" value="F:ATP binding"/>
    <property type="evidence" value="ECO:0007669"/>
    <property type="project" value="UniProtKB-KW"/>
</dbReference>
<dbReference type="InterPro" id="IPR003837">
    <property type="entry name" value="GatC"/>
</dbReference>
<dbReference type="SUPFAM" id="SSF141000">
    <property type="entry name" value="Glu-tRNAGln amidotransferase C subunit"/>
    <property type="match status" value="1"/>
</dbReference>
<dbReference type="GO" id="GO:0070681">
    <property type="term" value="P:glutaminyl-tRNAGln biosynthesis via transamidation"/>
    <property type="evidence" value="ECO:0007669"/>
    <property type="project" value="TreeGrafter"/>
</dbReference>
<dbReference type="NCBIfam" id="TIGR00135">
    <property type="entry name" value="gatC"/>
    <property type="match status" value="1"/>
</dbReference>
<dbReference type="GO" id="GO:0006450">
    <property type="term" value="P:regulation of translational fidelity"/>
    <property type="evidence" value="ECO:0007669"/>
    <property type="project" value="InterPro"/>
</dbReference>
<evidence type="ECO:0000256" key="3">
    <source>
        <dbReference type="ARBA" id="ARBA00024799"/>
    </source>
</evidence>
<keyword evidence="8" id="KW-1185">Reference proteome</keyword>
<dbReference type="GO" id="GO:0006412">
    <property type="term" value="P:translation"/>
    <property type="evidence" value="ECO:0007669"/>
    <property type="project" value="UniProtKB-UniRule"/>
</dbReference>
<protein>
    <recommendedName>
        <fullName evidence="6">Aspartyl/glutamyl-tRNA(Asn/Gln) amidotransferase subunit C</fullName>
        <shortName evidence="6">Asp/Glu-ADT subunit C</shortName>
        <ecNumber evidence="6">6.3.5.-</ecNumber>
    </recommendedName>
</protein>
<dbReference type="AlphaFoldDB" id="A0A151ANV0"/>
<comment type="catalytic activity">
    <reaction evidence="5 6">
        <text>L-glutamyl-tRNA(Gln) + L-glutamine + ATP + H2O = L-glutaminyl-tRNA(Gln) + L-glutamate + ADP + phosphate + H(+)</text>
        <dbReference type="Rhea" id="RHEA:17521"/>
        <dbReference type="Rhea" id="RHEA-COMP:9681"/>
        <dbReference type="Rhea" id="RHEA-COMP:9684"/>
        <dbReference type="ChEBI" id="CHEBI:15377"/>
        <dbReference type="ChEBI" id="CHEBI:15378"/>
        <dbReference type="ChEBI" id="CHEBI:29985"/>
        <dbReference type="ChEBI" id="CHEBI:30616"/>
        <dbReference type="ChEBI" id="CHEBI:43474"/>
        <dbReference type="ChEBI" id="CHEBI:58359"/>
        <dbReference type="ChEBI" id="CHEBI:78520"/>
        <dbReference type="ChEBI" id="CHEBI:78521"/>
        <dbReference type="ChEBI" id="CHEBI:456216"/>
    </reaction>
</comment>
<dbReference type="Gene3D" id="1.10.20.60">
    <property type="entry name" value="Glu-tRNAGln amidotransferase C subunit, N-terminal domain"/>
    <property type="match status" value="1"/>
</dbReference>
<keyword evidence="7" id="KW-0808">Transferase</keyword>
<comment type="function">
    <text evidence="3 6">Allows the formation of correctly charged Asn-tRNA(Asn) or Gln-tRNA(Gln) through the transamidation of misacylated Asp-tRNA(Asn) or Glu-tRNA(Gln) in organisms which lack either or both of asparaginyl-tRNA or glutaminyl-tRNA synthetases. The reaction takes place in the presence of glutamine and ATP through an activated phospho-Asp-tRNA(Asn) or phospho-Glu-tRNA(Gln).</text>
</comment>
<proteinExistence type="inferred from homology"/>
<dbReference type="GO" id="GO:0016740">
    <property type="term" value="F:transferase activity"/>
    <property type="evidence" value="ECO:0007669"/>
    <property type="project" value="UniProtKB-KW"/>
</dbReference>
<dbReference type="HAMAP" id="MF_00122">
    <property type="entry name" value="GatC"/>
    <property type="match status" value="1"/>
</dbReference>
<evidence type="ECO:0000256" key="1">
    <source>
        <dbReference type="ARBA" id="ARBA00010757"/>
    </source>
</evidence>
<dbReference type="Proteomes" id="UP000075374">
    <property type="component" value="Unassembled WGS sequence"/>
</dbReference>
<accession>A0A151ANV0</accession>
<keyword evidence="6" id="KW-0547">Nucleotide-binding</keyword>
<evidence type="ECO:0000313" key="8">
    <source>
        <dbReference type="Proteomes" id="UP000075374"/>
    </source>
</evidence>
<dbReference type="GO" id="GO:0050566">
    <property type="term" value="F:asparaginyl-tRNA synthase (glutamine-hydrolyzing) activity"/>
    <property type="evidence" value="ECO:0007669"/>
    <property type="project" value="RHEA"/>
</dbReference>
<comment type="caution">
    <text evidence="7">The sequence shown here is derived from an EMBL/GenBank/DDBJ whole genome shotgun (WGS) entry which is preliminary data.</text>
</comment>
<dbReference type="PANTHER" id="PTHR15004:SF0">
    <property type="entry name" value="GLUTAMYL-TRNA(GLN) AMIDOTRANSFERASE SUBUNIT C, MITOCHONDRIAL"/>
    <property type="match status" value="1"/>
</dbReference>
<evidence type="ECO:0000313" key="7">
    <source>
        <dbReference type="EMBL" id="KYH29298.1"/>
    </source>
</evidence>
<comment type="similarity">
    <text evidence="1 6">Belongs to the GatC family.</text>
</comment>
<reference evidence="7 8" key="1">
    <citation type="submission" date="2016-02" db="EMBL/GenBank/DDBJ databases">
        <title>Genome sequence of Clostridium colicanis DSM 13634.</title>
        <authorList>
            <person name="Poehlein A."/>
            <person name="Daniel R."/>
        </authorList>
    </citation>
    <scope>NUCLEOTIDE SEQUENCE [LARGE SCALE GENOMIC DNA]</scope>
    <source>
        <strain evidence="7 8">DSM 13634</strain>
    </source>
</reference>
<keyword evidence="6" id="KW-0648">Protein biosynthesis</keyword>
<evidence type="ECO:0000256" key="2">
    <source>
        <dbReference type="ARBA" id="ARBA00011123"/>
    </source>
</evidence>
<dbReference type="PANTHER" id="PTHR15004">
    <property type="entry name" value="GLUTAMYL-TRNA(GLN) AMIDOTRANSFERASE SUBUNIT C, MITOCHONDRIAL"/>
    <property type="match status" value="1"/>
</dbReference>
<gene>
    <name evidence="7" type="primary">gatC_2</name>
    <name evidence="6" type="synonym">gatC</name>
    <name evidence="7" type="ORF">CLCOL_10410</name>
</gene>
<comment type="catalytic activity">
    <reaction evidence="4 6">
        <text>L-aspartyl-tRNA(Asn) + L-glutamine + ATP + H2O = L-asparaginyl-tRNA(Asn) + L-glutamate + ADP + phosphate + 2 H(+)</text>
        <dbReference type="Rhea" id="RHEA:14513"/>
        <dbReference type="Rhea" id="RHEA-COMP:9674"/>
        <dbReference type="Rhea" id="RHEA-COMP:9677"/>
        <dbReference type="ChEBI" id="CHEBI:15377"/>
        <dbReference type="ChEBI" id="CHEBI:15378"/>
        <dbReference type="ChEBI" id="CHEBI:29985"/>
        <dbReference type="ChEBI" id="CHEBI:30616"/>
        <dbReference type="ChEBI" id="CHEBI:43474"/>
        <dbReference type="ChEBI" id="CHEBI:58359"/>
        <dbReference type="ChEBI" id="CHEBI:78515"/>
        <dbReference type="ChEBI" id="CHEBI:78516"/>
        <dbReference type="ChEBI" id="CHEBI:456216"/>
    </reaction>
</comment>
<evidence type="ECO:0000256" key="4">
    <source>
        <dbReference type="ARBA" id="ARBA00047380"/>
    </source>
</evidence>
<dbReference type="Pfam" id="PF02686">
    <property type="entry name" value="GatC"/>
    <property type="match status" value="1"/>
</dbReference>